<dbReference type="Proteomes" id="UP000255515">
    <property type="component" value="Unassembled WGS sequence"/>
</dbReference>
<evidence type="ECO:0000259" key="2">
    <source>
        <dbReference type="Pfam" id="PF20647"/>
    </source>
</evidence>
<evidence type="ECO:0000313" key="4">
    <source>
        <dbReference type="Proteomes" id="UP000255515"/>
    </source>
</evidence>
<gene>
    <name evidence="3" type="ORF">NCTC11661_00802</name>
</gene>
<evidence type="ECO:0000313" key="3">
    <source>
        <dbReference type="EMBL" id="SSZ47136.1"/>
    </source>
</evidence>
<dbReference type="RefSeq" id="WP_002686455.1">
    <property type="nucleotide sequence ID" value="NZ_UFTJ01000001.1"/>
</dbReference>
<dbReference type="AlphaFoldDB" id="A0A376BZS7"/>
<dbReference type="Pfam" id="PF20647">
    <property type="entry name" value="DUF6808"/>
    <property type="match status" value="1"/>
</dbReference>
<dbReference type="InterPro" id="IPR049214">
    <property type="entry name" value="DUF6808"/>
</dbReference>
<feature type="coiled-coil region" evidence="1">
    <location>
        <begin position="96"/>
        <end position="130"/>
    </location>
</feature>
<organism evidence="3 4">
    <name type="scientific">Bergeyella zoohelcum</name>
    <dbReference type="NCBI Taxonomy" id="1015"/>
    <lineage>
        <taxon>Bacteria</taxon>
        <taxon>Pseudomonadati</taxon>
        <taxon>Bacteroidota</taxon>
        <taxon>Flavobacteriia</taxon>
        <taxon>Flavobacteriales</taxon>
        <taxon>Weeksellaceae</taxon>
        <taxon>Bergeyella</taxon>
    </lineage>
</organism>
<dbReference type="EMBL" id="UFTJ01000001">
    <property type="protein sequence ID" value="SSZ47136.1"/>
    <property type="molecule type" value="Genomic_DNA"/>
</dbReference>
<protein>
    <recommendedName>
        <fullName evidence="2">DUF6808 domain-containing protein</fullName>
    </recommendedName>
</protein>
<reference evidence="3 4" key="1">
    <citation type="submission" date="2018-06" db="EMBL/GenBank/DDBJ databases">
        <authorList>
            <consortium name="Pathogen Informatics"/>
            <person name="Doyle S."/>
        </authorList>
    </citation>
    <scope>NUCLEOTIDE SEQUENCE [LARGE SCALE GENOMIC DNA]</scope>
    <source>
        <strain evidence="3 4">NCTC11661</strain>
    </source>
</reference>
<keyword evidence="1" id="KW-0175">Coiled coil</keyword>
<accession>A0A376BZS7</accession>
<proteinExistence type="predicted"/>
<name>A0A376BZS7_9FLAO</name>
<evidence type="ECO:0000256" key="1">
    <source>
        <dbReference type="SAM" id="Coils"/>
    </source>
</evidence>
<sequence length="240" mass="27940">MKTKKALILFISLLLCVGLTGYYYYNLSRKKETVNQSLKQNFQKKESVIYKDKDSTTHIVQEVVPMVVESKKEDITNIIENHSYSSYVKDTLAPALKIATEKIQELTRVKAKLEGELQATKVELAENKAKRVYYEDKYLSIVTHEDSTGSPKKLQYTYNAELNIAHYSKRKNFWNKERNYIDVSSPDKNFKINGLEHYQKQIYIRPKQVGIGFQFGYGLTQDFKVQPYMGVGLSYNLIRF</sequence>
<feature type="domain" description="DUF6808" evidence="2">
    <location>
        <begin position="199"/>
        <end position="238"/>
    </location>
</feature>